<proteinExistence type="predicted"/>
<dbReference type="Pfam" id="PF07336">
    <property type="entry name" value="ABATE"/>
    <property type="match status" value="1"/>
</dbReference>
<accession>A0A7T4A255</accession>
<dbReference type="EMBL" id="CP065989">
    <property type="protein sequence ID" value="QQB15909.1"/>
    <property type="molecule type" value="Genomic_DNA"/>
</dbReference>
<protein>
    <submittedName>
        <fullName evidence="2">CGNR zinc finger domain-containing protein</fullName>
    </submittedName>
</protein>
<dbReference type="Proteomes" id="UP000595374">
    <property type="component" value="Chromosome"/>
</dbReference>
<dbReference type="InterPro" id="IPR010852">
    <property type="entry name" value="ABATE"/>
</dbReference>
<dbReference type="PANTHER" id="PTHR35525">
    <property type="entry name" value="BLL6575 PROTEIN"/>
    <property type="match status" value="1"/>
</dbReference>
<evidence type="ECO:0000259" key="1">
    <source>
        <dbReference type="Pfam" id="PF11706"/>
    </source>
</evidence>
<dbReference type="Gene3D" id="1.10.3300.10">
    <property type="entry name" value="Jann2411-like domain"/>
    <property type="match status" value="1"/>
</dbReference>
<feature type="domain" description="Zinc finger CGNR" evidence="1">
    <location>
        <begin position="164"/>
        <end position="207"/>
    </location>
</feature>
<dbReference type="AlphaFoldDB" id="A0A7T4A255"/>
<evidence type="ECO:0000313" key="3">
    <source>
        <dbReference type="Proteomes" id="UP000595374"/>
    </source>
</evidence>
<dbReference type="InterPro" id="IPR023286">
    <property type="entry name" value="ABATE_dom_sf"/>
</dbReference>
<gene>
    <name evidence="2" type="ORF">I6H47_00355</name>
</gene>
<dbReference type="SUPFAM" id="SSF160904">
    <property type="entry name" value="Jann2411-like"/>
    <property type="match status" value="1"/>
</dbReference>
<dbReference type="InterPro" id="IPR021005">
    <property type="entry name" value="Znf_CGNR"/>
</dbReference>
<name>A0A7T4A255_9MICO</name>
<sequence>MTFAYDIRSNLTMLVDLLNTAGGIAADGDQLTTTAGLRDFAAGHDFSGPLTATKADVEETRRLRERFAAAFEAGLDSVPAAVGTNAAGDTDPDGDSAADALERRIVEEVNLTLRETDALPQLVRHGDWDWHLHAVGATASLADRVAADVALVLIDLIRSGDLDRLGRCAAEDCRAYLADFSRNRSKRFCDTGNCANRTHVAAFRARQSDAGDHAS</sequence>
<dbReference type="PANTHER" id="PTHR35525:SF3">
    <property type="entry name" value="BLL6575 PROTEIN"/>
    <property type="match status" value="1"/>
</dbReference>
<dbReference type="Pfam" id="PF11706">
    <property type="entry name" value="zf-CGNR"/>
    <property type="match status" value="1"/>
</dbReference>
<evidence type="ECO:0000313" key="2">
    <source>
        <dbReference type="EMBL" id="QQB15909.1"/>
    </source>
</evidence>
<organism evidence="2 3">
    <name type="scientific">Brevibacterium casei</name>
    <dbReference type="NCBI Taxonomy" id="33889"/>
    <lineage>
        <taxon>Bacteria</taxon>
        <taxon>Bacillati</taxon>
        <taxon>Actinomycetota</taxon>
        <taxon>Actinomycetes</taxon>
        <taxon>Micrococcales</taxon>
        <taxon>Brevibacteriaceae</taxon>
        <taxon>Brevibacterium</taxon>
    </lineage>
</organism>
<reference evidence="2 3" key="1">
    <citation type="submission" date="2020-12" db="EMBL/GenBank/DDBJ databases">
        <title>FDA dAtabase for Regulatory Grade micrObial Sequences (FDA-ARGOS): Supporting development and validation of Infectious Disease Dx tests.</title>
        <authorList>
            <person name="Sproer C."/>
            <person name="Gronow S."/>
            <person name="Severitt S."/>
            <person name="Schroder I."/>
            <person name="Tallon L."/>
            <person name="Sadzewicz L."/>
            <person name="Zhao X."/>
            <person name="Boylan J."/>
            <person name="Ott S."/>
            <person name="Bowen H."/>
            <person name="Vavikolanu K."/>
            <person name="Mehta A."/>
            <person name="Aluvathingal J."/>
            <person name="Nadendla S."/>
            <person name="Lowell S."/>
            <person name="Myers T."/>
            <person name="Yan Y."/>
            <person name="Sichtig H."/>
        </authorList>
    </citation>
    <scope>NUCLEOTIDE SEQUENCE [LARGE SCALE GENOMIC DNA]</scope>
    <source>
        <strain evidence="2 3">FDAARGOS_990</strain>
    </source>
</reference>